<dbReference type="PANTHER" id="PTHR43037">
    <property type="entry name" value="UNNAMED PRODUCT-RELATED"/>
    <property type="match status" value="1"/>
</dbReference>
<dbReference type="InterPro" id="IPR001375">
    <property type="entry name" value="Peptidase_S9_cat"/>
</dbReference>
<protein>
    <submittedName>
        <fullName evidence="5">Poly(3-hydroxybutyrate) depolymerase</fullName>
    </submittedName>
</protein>
<evidence type="ECO:0000256" key="1">
    <source>
        <dbReference type="ARBA" id="ARBA00022729"/>
    </source>
</evidence>
<feature type="domain" description="Esterase Ig-like N-terminal" evidence="4">
    <location>
        <begin position="50"/>
        <end position="142"/>
    </location>
</feature>
<evidence type="ECO:0000259" key="3">
    <source>
        <dbReference type="Pfam" id="PF00326"/>
    </source>
</evidence>
<evidence type="ECO:0000313" key="5">
    <source>
        <dbReference type="EMBL" id="MET3557834.1"/>
    </source>
</evidence>
<sequence length="506" mass="55898">MFKSLSPKKSIQYLTVAALGSALCLQACAKKGETPVSQQSNTIEKISLGIQGYEFGPAVNKLIIELEAPASSIDIDQLSVETATKERKVADAYLSDDKGNPSTEKESQYITLDLEVAYSQETFSGLASPFTFNFNTFMNEWVGEYPVKINDLKIGEDLLSKEEDAIANKVIPEVDQFSIRKTVEGNYLNPLTKAEEVVALNYAAFEPETIKEGEKNPLLIWLHGQGEGGTDIAITLLGNEVTALARPEIQEQFTSGDEVGAYVLAVQTPTYWMDEGDGTNGAGAGVSRYTEILMDAIADYVASNPDIDPNRIYLSGCSNGGYMTLNMAIHYPDYFAALVPNAPAYAYYNYEKNPNGTYKKVKNEETGFDEAVRLDTVWFDQAKVDKIKNIPMWFIHSADDTTVAPENYPLPVYKALLEVGADNAWFSYYASVSGKDQADTTYMGHWSWIYYFNNQANGVQNPEEILAKADGTGFKPDNQTLGGTQTAQFKGKSYQTVFEWLNAQSK</sequence>
<keyword evidence="6" id="KW-1185">Reference proteome</keyword>
<dbReference type="PANTHER" id="PTHR43037:SF1">
    <property type="entry name" value="BLL1128 PROTEIN"/>
    <property type="match status" value="1"/>
</dbReference>
<dbReference type="InterPro" id="IPR041172">
    <property type="entry name" value="EstA_Ig-like_N"/>
</dbReference>
<evidence type="ECO:0000259" key="4">
    <source>
        <dbReference type="Pfam" id="PF18435"/>
    </source>
</evidence>
<dbReference type="RefSeq" id="WP_354364731.1">
    <property type="nucleotide sequence ID" value="NZ_JBEPLO010000008.1"/>
</dbReference>
<dbReference type="InterPro" id="IPR050955">
    <property type="entry name" value="Plant_Biomass_Hydrol_Est"/>
</dbReference>
<dbReference type="EMBL" id="JBEPLO010000008">
    <property type="protein sequence ID" value="MET3557834.1"/>
    <property type="molecule type" value="Genomic_DNA"/>
</dbReference>
<dbReference type="Proteomes" id="UP001549122">
    <property type="component" value="Unassembled WGS sequence"/>
</dbReference>
<feature type="chain" id="PRO_5047536863" evidence="2">
    <location>
        <begin position="30"/>
        <end position="506"/>
    </location>
</feature>
<gene>
    <name evidence="5" type="ORF">ABID29_000946</name>
</gene>
<comment type="caution">
    <text evidence="5">The sequence shown here is derived from an EMBL/GenBank/DDBJ whole genome shotgun (WGS) entry which is preliminary data.</text>
</comment>
<dbReference type="Pfam" id="PF00326">
    <property type="entry name" value="Peptidase_S9"/>
    <property type="match status" value="1"/>
</dbReference>
<keyword evidence="1 2" id="KW-0732">Signal</keyword>
<accession>A0ABV2FGZ7</accession>
<evidence type="ECO:0000313" key="6">
    <source>
        <dbReference type="Proteomes" id="UP001549122"/>
    </source>
</evidence>
<evidence type="ECO:0000256" key="2">
    <source>
        <dbReference type="SAM" id="SignalP"/>
    </source>
</evidence>
<dbReference type="Gene3D" id="3.40.50.1820">
    <property type="entry name" value="alpha/beta hydrolase"/>
    <property type="match status" value="1"/>
</dbReference>
<proteinExistence type="predicted"/>
<reference evidence="5 6" key="1">
    <citation type="submission" date="2024-06" db="EMBL/GenBank/DDBJ databases">
        <title>Genomic Encyclopedia of Type Strains, Phase IV (KMG-IV): sequencing the most valuable type-strain genomes for metagenomic binning, comparative biology and taxonomic classification.</title>
        <authorList>
            <person name="Goeker M."/>
        </authorList>
    </citation>
    <scope>NUCLEOTIDE SEQUENCE [LARGE SCALE GENOMIC DNA]</scope>
    <source>
        <strain evidence="5 6">DSM 28303</strain>
    </source>
</reference>
<dbReference type="SUPFAM" id="SSF53474">
    <property type="entry name" value="alpha/beta-Hydrolases"/>
    <property type="match status" value="2"/>
</dbReference>
<dbReference type="InterPro" id="IPR029058">
    <property type="entry name" value="AB_hydrolase_fold"/>
</dbReference>
<name>A0ABV2FGZ7_9STRE</name>
<feature type="domain" description="Peptidase S9 prolyl oligopeptidase catalytic" evidence="3">
    <location>
        <begin position="296"/>
        <end position="416"/>
    </location>
</feature>
<dbReference type="Gene3D" id="2.60.40.2180">
    <property type="match status" value="1"/>
</dbReference>
<organism evidence="5 6">
    <name type="scientific">Streptococcus rupicaprae</name>
    <dbReference type="NCBI Taxonomy" id="759619"/>
    <lineage>
        <taxon>Bacteria</taxon>
        <taxon>Bacillati</taxon>
        <taxon>Bacillota</taxon>
        <taxon>Bacilli</taxon>
        <taxon>Lactobacillales</taxon>
        <taxon>Streptococcaceae</taxon>
        <taxon>Streptococcus</taxon>
    </lineage>
</organism>
<dbReference type="Pfam" id="PF18435">
    <property type="entry name" value="EstA_Ig_like"/>
    <property type="match status" value="1"/>
</dbReference>
<feature type="signal peptide" evidence="2">
    <location>
        <begin position="1"/>
        <end position="29"/>
    </location>
</feature>